<sequence length="161" mass="17541">MKPYTPTWIVLVDGSRGRILVQESPGAALTRPFGDGFTSGRELNHEVGEDRPGRSRGFAGTSGRHAFEPRSNPRDKAETEFSSQVAAFVDRGVGDRRAQRVILVAPPRALSDLRKALSPRAYARVHAEISHDWIDLPDDEVAARLGDALRSPMATTPSIAV</sequence>
<feature type="compositionally biased region" description="Basic and acidic residues" evidence="1">
    <location>
        <begin position="42"/>
        <end position="53"/>
    </location>
</feature>
<evidence type="ECO:0000313" key="3">
    <source>
        <dbReference type="Proteomes" id="UP000199400"/>
    </source>
</evidence>
<dbReference type="Proteomes" id="UP000199400">
    <property type="component" value="Unassembled WGS sequence"/>
</dbReference>
<reference evidence="3" key="1">
    <citation type="submission" date="2016-10" db="EMBL/GenBank/DDBJ databases">
        <authorList>
            <person name="Varghese N."/>
            <person name="Submissions S."/>
        </authorList>
    </citation>
    <scope>NUCLEOTIDE SEQUENCE [LARGE SCALE GENOMIC DNA]</scope>
    <source>
        <strain evidence="3">ATCC 25963</strain>
    </source>
</reference>
<protein>
    <submittedName>
        <fullName evidence="2">Protein required for attachment to host cells</fullName>
    </submittedName>
</protein>
<dbReference type="Pfam" id="PF10116">
    <property type="entry name" value="Host_attach"/>
    <property type="match status" value="1"/>
</dbReference>
<feature type="region of interest" description="Disordered" evidence="1">
    <location>
        <begin position="32"/>
        <end position="81"/>
    </location>
</feature>
<accession>A0A1I1U8U6</accession>
<feature type="compositionally biased region" description="Basic and acidic residues" evidence="1">
    <location>
        <begin position="65"/>
        <end position="79"/>
    </location>
</feature>
<dbReference type="AlphaFoldDB" id="A0A1I1U8U6"/>
<dbReference type="RefSeq" id="WP_143140242.1">
    <property type="nucleotide sequence ID" value="NZ_FOMX01000003.1"/>
</dbReference>
<dbReference type="STRING" id="54.SAMN02745121_01058"/>
<evidence type="ECO:0000256" key="1">
    <source>
        <dbReference type="SAM" id="MobiDB-lite"/>
    </source>
</evidence>
<name>A0A1I1U8U6_9BACT</name>
<proteinExistence type="predicted"/>
<gene>
    <name evidence="2" type="ORF">SAMN02745121_01058</name>
</gene>
<dbReference type="EMBL" id="FOMX01000003">
    <property type="protein sequence ID" value="SFD67207.1"/>
    <property type="molecule type" value="Genomic_DNA"/>
</dbReference>
<evidence type="ECO:0000313" key="2">
    <source>
        <dbReference type="EMBL" id="SFD67207.1"/>
    </source>
</evidence>
<organism evidence="2 3">
    <name type="scientific">Nannocystis exedens</name>
    <dbReference type="NCBI Taxonomy" id="54"/>
    <lineage>
        <taxon>Bacteria</taxon>
        <taxon>Pseudomonadati</taxon>
        <taxon>Myxococcota</taxon>
        <taxon>Polyangia</taxon>
        <taxon>Nannocystales</taxon>
        <taxon>Nannocystaceae</taxon>
        <taxon>Nannocystis</taxon>
    </lineage>
</organism>
<keyword evidence="3" id="KW-1185">Reference proteome</keyword>
<dbReference type="InterPro" id="IPR019291">
    <property type="entry name" value="Host_attachment_protein"/>
</dbReference>
<dbReference type="OrthoDB" id="329419at2"/>